<dbReference type="InParanoid" id="G2YXY1"/>
<feature type="region of interest" description="Disordered" evidence="1">
    <location>
        <begin position="19"/>
        <end position="89"/>
    </location>
</feature>
<dbReference type="Proteomes" id="UP000008177">
    <property type="component" value="Unplaced contigs"/>
</dbReference>
<name>G2YXY1_BOTF4</name>
<dbReference type="EMBL" id="FQ790360">
    <property type="protein sequence ID" value="CCD56479.1"/>
    <property type="molecule type" value="Genomic_DNA"/>
</dbReference>
<dbReference type="HOGENOM" id="CLU_2454484_0_0_1"/>
<feature type="signal peptide" evidence="2">
    <location>
        <begin position="1"/>
        <end position="18"/>
    </location>
</feature>
<reference evidence="4" key="1">
    <citation type="journal article" date="2011" name="PLoS Genet.">
        <title>Genomic analysis of the necrotrophic fungal pathogens Sclerotinia sclerotiorum and Botrytis cinerea.</title>
        <authorList>
            <person name="Amselem J."/>
            <person name="Cuomo C.A."/>
            <person name="van Kan J.A."/>
            <person name="Viaud M."/>
            <person name="Benito E.P."/>
            <person name="Couloux A."/>
            <person name="Coutinho P.M."/>
            <person name="de Vries R.P."/>
            <person name="Dyer P.S."/>
            <person name="Fillinger S."/>
            <person name="Fournier E."/>
            <person name="Gout L."/>
            <person name="Hahn M."/>
            <person name="Kohn L."/>
            <person name="Lapalu N."/>
            <person name="Plummer K.M."/>
            <person name="Pradier J.M."/>
            <person name="Quevillon E."/>
            <person name="Sharon A."/>
            <person name="Simon A."/>
            <person name="ten Have A."/>
            <person name="Tudzynski B."/>
            <person name="Tudzynski P."/>
            <person name="Wincker P."/>
            <person name="Andrew M."/>
            <person name="Anthouard V."/>
            <person name="Beever R.E."/>
            <person name="Beffa R."/>
            <person name="Benoit I."/>
            <person name="Bouzid O."/>
            <person name="Brault B."/>
            <person name="Chen Z."/>
            <person name="Choquer M."/>
            <person name="Collemare J."/>
            <person name="Cotton P."/>
            <person name="Danchin E.G."/>
            <person name="Da Silva C."/>
            <person name="Gautier A."/>
            <person name="Giraud C."/>
            <person name="Giraud T."/>
            <person name="Gonzalez C."/>
            <person name="Grossetete S."/>
            <person name="Guldener U."/>
            <person name="Henrissat B."/>
            <person name="Howlett B.J."/>
            <person name="Kodira C."/>
            <person name="Kretschmer M."/>
            <person name="Lappartient A."/>
            <person name="Leroch M."/>
            <person name="Levis C."/>
            <person name="Mauceli E."/>
            <person name="Neuveglise C."/>
            <person name="Oeser B."/>
            <person name="Pearson M."/>
            <person name="Poulain J."/>
            <person name="Poussereau N."/>
            <person name="Quesneville H."/>
            <person name="Rascle C."/>
            <person name="Schumacher J."/>
            <person name="Segurens B."/>
            <person name="Sexton A."/>
            <person name="Silva E."/>
            <person name="Sirven C."/>
            <person name="Soanes D.M."/>
            <person name="Talbot N.J."/>
            <person name="Templeton M."/>
            <person name="Yandava C."/>
            <person name="Yarden O."/>
            <person name="Zeng Q."/>
            <person name="Rollins J.A."/>
            <person name="Lebrun M.H."/>
            <person name="Dickman M."/>
        </authorList>
    </citation>
    <scope>NUCLEOTIDE SEQUENCE [LARGE SCALE GENOMIC DNA]</scope>
    <source>
        <strain evidence="4">T4</strain>
    </source>
</reference>
<protein>
    <submittedName>
        <fullName evidence="3">Uncharacterized protein</fullName>
    </submittedName>
</protein>
<evidence type="ECO:0000256" key="2">
    <source>
        <dbReference type="SAM" id="SignalP"/>
    </source>
</evidence>
<organism evidence="3 4">
    <name type="scientific">Botryotinia fuckeliana (strain T4)</name>
    <name type="common">Noble rot fungus</name>
    <name type="synonym">Botrytis cinerea</name>
    <dbReference type="NCBI Taxonomy" id="999810"/>
    <lineage>
        <taxon>Eukaryota</taxon>
        <taxon>Fungi</taxon>
        <taxon>Dikarya</taxon>
        <taxon>Ascomycota</taxon>
        <taxon>Pezizomycotina</taxon>
        <taxon>Leotiomycetes</taxon>
        <taxon>Helotiales</taxon>
        <taxon>Sclerotiniaceae</taxon>
        <taxon>Botrytis</taxon>
    </lineage>
</organism>
<accession>G2YXY1</accession>
<dbReference type="AlphaFoldDB" id="G2YXY1"/>
<keyword evidence="2" id="KW-0732">Signal</keyword>
<proteinExistence type="predicted"/>
<feature type="compositionally biased region" description="Polar residues" evidence="1">
    <location>
        <begin position="69"/>
        <end position="89"/>
    </location>
</feature>
<evidence type="ECO:0000256" key="1">
    <source>
        <dbReference type="SAM" id="MobiDB-lite"/>
    </source>
</evidence>
<gene>
    <name evidence="3" type="ORF">BofuT4_uP146480.1</name>
</gene>
<evidence type="ECO:0000313" key="4">
    <source>
        <dbReference type="Proteomes" id="UP000008177"/>
    </source>
</evidence>
<feature type="compositionally biased region" description="Polar residues" evidence="1">
    <location>
        <begin position="36"/>
        <end position="58"/>
    </location>
</feature>
<feature type="chain" id="PRO_5003441203" evidence="2">
    <location>
        <begin position="19"/>
        <end position="89"/>
    </location>
</feature>
<evidence type="ECO:0000313" key="3">
    <source>
        <dbReference type="EMBL" id="CCD56479.1"/>
    </source>
</evidence>
<feature type="compositionally biased region" description="Basic residues" evidence="1">
    <location>
        <begin position="59"/>
        <end position="68"/>
    </location>
</feature>
<sequence>MILNLFILSIYIFQQALASSSSEAHPQEKNNPRAKPTQQLKPPSPSFHTFPTALQITHTHTHPKRSRNPKAQNPSPKFLPRTNSPSAHT</sequence>